<evidence type="ECO:0000313" key="1">
    <source>
        <dbReference type="Proteomes" id="UP000887576"/>
    </source>
</evidence>
<organism evidence="1 2">
    <name type="scientific">Panagrolaimus sp. JU765</name>
    <dbReference type="NCBI Taxonomy" id="591449"/>
    <lineage>
        <taxon>Eukaryota</taxon>
        <taxon>Metazoa</taxon>
        <taxon>Ecdysozoa</taxon>
        <taxon>Nematoda</taxon>
        <taxon>Chromadorea</taxon>
        <taxon>Rhabditida</taxon>
        <taxon>Tylenchina</taxon>
        <taxon>Panagrolaimomorpha</taxon>
        <taxon>Panagrolaimoidea</taxon>
        <taxon>Panagrolaimidae</taxon>
        <taxon>Panagrolaimus</taxon>
    </lineage>
</organism>
<dbReference type="Proteomes" id="UP000887576">
    <property type="component" value="Unplaced"/>
</dbReference>
<sequence>MVQIPSLEPLLRRFFYWYGGFTYRWRWPLFLTPLIITPFLGIGFAWYSVLQVDDPAYVFTPKDARWKDEFGTFVRLWPLTENEFIPGKSFEMRRFVNILCKSADGGDVLRPHVLDEIERLNQHIMNNISIKTADGKFNLTYQDLCLSYDWVCGANEHIRMFKEMSKLGRVIDLNFPKGGNKDTPVYLGAAIGDITLNETDNTVIAAGITQLFFFLKQSPDSVREYSTAFEYAAEHYLLHEFKSEIITLSFAHYQSLEDGLNENAERFVPNFIFSFSLLSAFCLGCAFVLKNNHQTSRGIDWARSKPLIACCGLFNTLISLIAGFGFMMLLGVPYNVINTIIPFLIITIGIDDMFIMNACWDQTDRSLPVQDRQSTMMMHAGVAVTITNVTDILSFAIGCYTQLPGIQLFCMYACACVFFCYIYQLTYFAGFMAIMGNAESENRHCLLFYKLDMEKVVPQSIEDNFSEKKEELSLSTLSSLNDDEKSEGEVLEKKKKHYPSDERHATHANNMVHKFFSNKYAPFLMRNDVRTGIALLYMVYGFFAVTGCLTFEEGLEPKHLVTEDHYIAQYFEDMKMFWKVGPQLHVAVLKPPNFTDPVDREKMMAMIRAFENTDYTMGREGTVFFFLEYLNYLDQLNAELENTDHIWRKKLRSWLKFTGAANQWKADIVWNKTTNDFEAFRLQFALKNIIEPNQHKLAAEKLRKIADEQPFDVEVYYEAFPFADQYMIVLPSTIQNVGMSLATMSAIAVLLIPSVPSALFIMISIMSISIGVFGYMTHWGVNLDAVSMISLIMSIGFAVDLSAHIIYAFVTAKGDSVQRVKEALAHLGWPIFQGATSTVMGISILYTVDAYIILVFFKTIWLTMVIGMLHGLVFIPILLSIIPVGFFHISSDVL</sequence>
<dbReference type="WBParaSite" id="JU765_v2.g16451.t1">
    <property type="protein sequence ID" value="JU765_v2.g16451.t1"/>
    <property type="gene ID" value="JU765_v2.g16451"/>
</dbReference>
<accession>A0AC34QHR7</accession>
<name>A0AC34QHR7_9BILA</name>
<evidence type="ECO:0000313" key="2">
    <source>
        <dbReference type="WBParaSite" id="JU765_v2.g16451.t1"/>
    </source>
</evidence>
<protein>
    <submittedName>
        <fullName evidence="2">SSD domain-containing protein</fullName>
    </submittedName>
</protein>
<reference evidence="2" key="1">
    <citation type="submission" date="2022-11" db="UniProtKB">
        <authorList>
            <consortium name="WormBaseParasite"/>
        </authorList>
    </citation>
    <scope>IDENTIFICATION</scope>
</reference>
<proteinExistence type="predicted"/>